<keyword evidence="1" id="KW-0812">Transmembrane</keyword>
<evidence type="ECO:0000313" key="3">
    <source>
        <dbReference type="Proteomes" id="UP000033662"/>
    </source>
</evidence>
<dbReference type="AlphaFoldDB" id="A0A0F4XJR4"/>
<comment type="caution">
    <text evidence="2">The sequence shown here is derived from an EMBL/GenBank/DDBJ whole genome shotgun (WGS) entry which is preliminary data.</text>
</comment>
<dbReference type="OrthoDB" id="7028441at2"/>
<keyword evidence="1" id="KW-0472">Membrane</keyword>
<evidence type="ECO:0000313" key="2">
    <source>
        <dbReference type="EMBL" id="KKA06031.1"/>
    </source>
</evidence>
<dbReference type="EMBL" id="JZXC01000021">
    <property type="protein sequence ID" value="KKA06031.1"/>
    <property type="molecule type" value="Genomic_DNA"/>
</dbReference>
<proteinExistence type="predicted"/>
<dbReference type="PATRIC" id="fig|132476.4.peg.2665"/>
<dbReference type="Proteomes" id="UP000033662">
    <property type="component" value="Unassembled WGS sequence"/>
</dbReference>
<organism evidence="2 3">
    <name type="scientific">Pseudomonas kilonensis</name>
    <dbReference type="NCBI Taxonomy" id="132476"/>
    <lineage>
        <taxon>Bacteria</taxon>
        <taxon>Pseudomonadati</taxon>
        <taxon>Pseudomonadota</taxon>
        <taxon>Gammaproteobacteria</taxon>
        <taxon>Pseudomonadales</taxon>
        <taxon>Pseudomonadaceae</taxon>
        <taxon>Pseudomonas</taxon>
    </lineage>
</organism>
<feature type="transmembrane region" description="Helical" evidence="1">
    <location>
        <begin position="42"/>
        <end position="62"/>
    </location>
</feature>
<name>A0A0F4XJR4_9PSED</name>
<gene>
    <name evidence="2" type="ORF">VP02_20155</name>
</gene>
<sequence length="234" mass="26564">MRQDWVVWLGCVLLLCAGAVWGTVPIGTDFFKVNDIHDLFEIFSSIATVLAVGLALIGVNAWRQQVSAEADHALAQRIAVAALKYKETSRTAFGDAQFAVTQFAVGVEGLPEGLLDSVVLPMEQRLQRAQDSKAEFKAVLLECRAIWGDEFSNKYEGLLNLTDDFYACLRLFFHWVRMDKEGKAANVYTRSLQRYYDQFEEKEWLMRTAAQLTEFDHLTEQADIELKNKLLRSS</sequence>
<protein>
    <submittedName>
        <fullName evidence="2">Uncharacterized protein</fullName>
    </submittedName>
</protein>
<evidence type="ECO:0000256" key="1">
    <source>
        <dbReference type="SAM" id="Phobius"/>
    </source>
</evidence>
<keyword evidence="1" id="KW-1133">Transmembrane helix</keyword>
<reference evidence="2 3" key="1">
    <citation type="submission" date="2015-03" db="EMBL/GenBank/DDBJ databases">
        <title>Pseudomonas fluorescens 1855-344 Genome sequencing and assembly.</title>
        <authorList>
            <person name="Eng W.W.H."/>
            <person name="Gan H.M."/>
            <person name="Savka M.A."/>
        </authorList>
    </citation>
    <scope>NUCLEOTIDE SEQUENCE [LARGE SCALE GENOMIC DNA]</scope>
    <source>
        <strain evidence="2 3">1855-344</strain>
    </source>
</reference>
<accession>A0A0F4XJR4</accession>